<keyword evidence="2" id="KW-1185">Reference proteome</keyword>
<dbReference type="EMBL" id="GL379963">
    <property type="protein sequence ID" value="EGT38716.1"/>
    <property type="molecule type" value="Genomic_DNA"/>
</dbReference>
<gene>
    <name evidence="1" type="ORF">CAEBREN_08754</name>
</gene>
<accession>G0NWE3</accession>
<evidence type="ECO:0000313" key="1">
    <source>
        <dbReference type="EMBL" id="EGT38716.1"/>
    </source>
</evidence>
<name>G0NWE3_CAEBE</name>
<dbReference type="HOGENOM" id="CLU_1210723_0_0_1"/>
<reference evidence="2" key="1">
    <citation type="submission" date="2011-07" db="EMBL/GenBank/DDBJ databases">
        <authorList>
            <consortium name="Caenorhabditis brenneri Sequencing and Analysis Consortium"/>
            <person name="Wilson R.K."/>
        </authorList>
    </citation>
    <scope>NUCLEOTIDE SEQUENCE [LARGE SCALE GENOMIC DNA]</scope>
    <source>
        <strain evidence="2">PB2801</strain>
    </source>
</reference>
<protein>
    <submittedName>
        <fullName evidence="1">Uncharacterized protein</fullName>
    </submittedName>
</protein>
<proteinExistence type="predicted"/>
<dbReference type="InParanoid" id="G0NWE3"/>
<dbReference type="Proteomes" id="UP000008068">
    <property type="component" value="Unassembled WGS sequence"/>
</dbReference>
<organism evidence="2">
    <name type="scientific">Caenorhabditis brenneri</name>
    <name type="common">Nematode worm</name>
    <dbReference type="NCBI Taxonomy" id="135651"/>
    <lineage>
        <taxon>Eukaryota</taxon>
        <taxon>Metazoa</taxon>
        <taxon>Ecdysozoa</taxon>
        <taxon>Nematoda</taxon>
        <taxon>Chromadorea</taxon>
        <taxon>Rhabditida</taxon>
        <taxon>Rhabditina</taxon>
        <taxon>Rhabditomorpha</taxon>
        <taxon>Rhabditoidea</taxon>
        <taxon>Rhabditidae</taxon>
        <taxon>Peloderinae</taxon>
        <taxon>Caenorhabditis</taxon>
    </lineage>
</organism>
<dbReference type="AlphaFoldDB" id="G0NWE3"/>
<evidence type="ECO:0000313" key="2">
    <source>
        <dbReference type="Proteomes" id="UP000008068"/>
    </source>
</evidence>
<sequence>MDRLVNEYKTLTAELMEKRKIQNETILANQNQLIGELIREKKSEELLSSFKALVRSFAKVQDVIQNKELLIIMAEDRMELGAKLKNPPQLRCVIHALLNLSENAQELNLGKDNTSELSQAKFEILDKCDEMRFLFNRMISKIEIYCSTFEEVDEDNEQKSYLERTLEELMRRNVSRNAPITTMYENVLKKMADLRKSVLMFDASSSTIPLNSPISEHLDKQELLSITDN</sequence>